<evidence type="ECO:0000256" key="1">
    <source>
        <dbReference type="SAM" id="MobiDB-lite"/>
    </source>
</evidence>
<feature type="region of interest" description="Disordered" evidence="1">
    <location>
        <begin position="27"/>
        <end position="47"/>
    </location>
</feature>
<keyword evidence="4" id="KW-1185">Reference proteome</keyword>
<dbReference type="OrthoDB" id="9812682at2"/>
<dbReference type="EMBL" id="VIGC01000021">
    <property type="protein sequence ID" value="TQE94661.1"/>
    <property type="molecule type" value="Genomic_DNA"/>
</dbReference>
<dbReference type="Pfam" id="PF01547">
    <property type="entry name" value="SBP_bac_1"/>
    <property type="match status" value="1"/>
</dbReference>
<dbReference type="SUPFAM" id="SSF53850">
    <property type="entry name" value="Periplasmic binding protein-like II"/>
    <property type="match status" value="1"/>
</dbReference>
<keyword evidence="2" id="KW-0732">Signal</keyword>
<evidence type="ECO:0000313" key="3">
    <source>
        <dbReference type="EMBL" id="TQE94661.1"/>
    </source>
</evidence>
<name>A0A540VD25_9CHLR</name>
<gene>
    <name evidence="3" type="ORF">FKZ61_15470</name>
</gene>
<dbReference type="PROSITE" id="PS51257">
    <property type="entry name" value="PROKAR_LIPOPROTEIN"/>
    <property type="match status" value="1"/>
</dbReference>
<proteinExistence type="predicted"/>
<evidence type="ECO:0000256" key="2">
    <source>
        <dbReference type="SAM" id="SignalP"/>
    </source>
</evidence>
<dbReference type="InParanoid" id="A0A540VD25"/>
<reference evidence="3 4" key="1">
    <citation type="submission" date="2019-06" db="EMBL/GenBank/DDBJ databases">
        <title>Genome sequence of Litorilinea aerophila BAA-2444.</title>
        <authorList>
            <person name="Maclea K.S."/>
            <person name="Maurais E.G."/>
            <person name="Iannazzi L.C."/>
        </authorList>
    </citation>
    <scope>NUCLEOTIDE SEQUENCE [LARGE SCALE GENOMIC DNA]</scope>
    <source>
        <strain evidence="3 4">ATCC BAA-2444</strain>
    </source>
</reference>
<evidence type="ECO:0000313" key="4">
    <source>
        <dbReference type="Proteomes" id="UP000317371"/>
    </source>
</evidence>
<accession>A0A540VD25</accession>
<feature type="chain" id="PRO_5023150935" evidence="2">
    <location>
        <begin position="22"/>
        <end position="518"/>
    </location>
</feature>
<dbReference type="AlphaFoldDB" id="A0A540VD25"/>
<sequence>MRTRWLLPLLLVVSLVFAACAAPAATPAPPETAQTEGAQAEGGQAETGGLPFEGVEVNLLTFTGPQIAEPLQRRAPDFQALTGAKVNVVVVPFSDLYQKILTDLATGTNAFDAFVFAPQWMVDYIEPGYLEDLTDRVNADPDIQWDDVAPFFREFSATYNGRIYTIPLDGDFQMAYYRIDVLEEAGLEPPQTWDDYLRIAEAVHGTDMNGDGEGDYGSCISKKRNAQAYWFIYSIGGGMLQSQGTAQGAFFDLETFEPLVNNPAFARALEIYKATTQFGPPDELNLDVGDTRGLFTSGRCALSVDWGDIGTLAIDPETSVVQDKVGAIILPGYTQVLDRETMELVDCDENTCPYAIDGVNHAPFAAFGGWSGGINAAADERVKDAAYAFFSYMSQPAQSNVDVTIGRTGFNPYRISQFENIDLWVEAGMSEEAARNYLGAIKASLDSPNMILDLRIPGNQRYQQVVLDLALSQYLAGEITLEQAMQNIYDGWEEITNELGRESQLAAYKATLGITAGE</sequence>
<organism evidence="3 4">
    <name type="scientific">Litorilinea aerophila</name>
    <dbReference type="NCBI Taxonomy" id="1204385"/>
    <lineage>
        <taxon>Bacteria</taxon>
        <taxon>Bacillati</taxon>
        <taxon>Chloroflexota</taxon>
        <taxon>Caldilineae</taxon>
        <taxon>Caldilineales</taxon>
        <taxon>Caldilineaceae</taxon>
        <taxon>Litorilinea</taxon>
    </lineage>
</organism>
<dbReference type="Proteomes" id="UP000317371">
    <property type="component" value="Unassembled WGS sequence"/>
</dbReference>
<dbReference type="PANTHER" id="PTHR43649">
    <property type="entry name" value="ARABINOSE-BINDING PROTEIN-RELATED"/>
    <property type="match status" value="1"/>
</dbReference>
<dbReference type="InterPro" id="IPR050490">
    <property type="entry name" value="Bact_solute-bd_prot1"/>
</dbReference>
<feature type="signal peptide" evidence="2">
    <location>
        <begin position="1"/>
        <end position="21"/>
    </location>
</feature>
<protein>
    <submittedName>
        <fullName evidence="3">Extracellular solute-binding protein</fullName>
    </submittedName>
</protein>
<dbReference type="PANTHER" id="PTHR43649:SF12">
    <property type="entry name" value="DIACETYLCHITOBIOSE BINDING PROTEIN DASA"/>
    <property type="match status" value="1"/>
</dbReference>
<dbReference type="InterPro" id="IPR006059">
    <property type="entry name" value="SBP"/>
</dbReference>
<dbReference type="RefSeq" id="WP_141611053.1">
    <property type="nucleotide sequence ID" value="NZ_VIGC02000021.1"/>
</dbReference>
<comment type="caution">
    <text evidence="3">The sequence shown here is derived from an EMBL/GenBank/DDBJ whole genome shotgun (WGS) entry which is preliminary data.</text>
</comment>
<dbReference type="Gene3D" id="3.40.190.10">
    <property type="entry name" value="Periplasmic binding protein-like II"/>
    <property type="match status" value="2"/>
</dbReference>